<evidence type="ECO:0000313" key="8">
    <source>
        <dbReference type="Proteomes" id="UP000019184"/>
    </source>
</evidence>
<dbReference type="PROSITE" id="PS50887">
    <property type="entry name" value="GGDEF"/>
    <property type="match status" value="1"/>
</dbReference>
<dbReference type="EC" id="2.7.7.65" evidence="2"/>
<evidence type="ECO:0000259" key="6">
    <source>
        <dbReference type="PROSITE" id="PS50887"/>
    </source>
</evidence>
<dbReference type="InterPro" id="IPR029787">
    <property type="entry name" value="Nucleotide_cyclase"/>
</dbReference>
<comment type="caution">
    <text evidence="7">The sequence shown here is derived from an EMBL/GenBank/DDBJ whole genome shotgun (WGS) entry which is preliminary data.</text>
</comment>
<organism evidence="7 8">
    <name type="scientific">Candidatus Contendobacter odensis Run_B_J11</name>
    <dbReference type="NCBI Taxonomy" id="1400861"/>
    <lineage>
        <taxon>Bacteria</taxon>
        <taxon>Pseudomonadati</taxon>
        <taxon>Pseudomonadota</taxon>
        <taxon>Gammaproteobacteria</taxon>
        <taxon>Candidatus Competibacteraceae</taxon>
        <taxon>Candidatus Contendibacter</taxon>
    </lineage>
</organism>
<reference evidence="7 8" key="1">
    <citation type="journal article" date="2014" name="ISME J.">
        <title>Candidatus Competibacter-lineage genomes retrieved from metagenomes reveal functional metabolic diversity.</title>
        <authorList>
            <person name="McIlroy S.J."/>
            <person name="Albertsen M."/>
            <person name="Andresen E.K."/>
            <person name="Saunders A.M."/>
            <person name="Kristiansen R."/>
            <person name="Stokholm-Bjerregaard M."/>
            <person name="Nielsen K.L."/>
            <person name="Nielsen P.H."/>
        </authorList>
    </citation>
    <scope>NUCLEOTIDE SEQUENCE [LARGE SCALE GENOMIC DNA]</scope>
    <source>
        <strain evidence="7 8">Run_B_J11</strain>
    </source>
</reference>
<evidence type="ECO:0000256" key="3">
    <source>
        <dbReference type="ARBA" id="ARBA00034247"/>
    </source>
</evidence>
<dbReference type="SMART" id="SM00267">
    <property type="entry name" value="GGDEF"/>
    <property type="match status" value="1"/>
</dbReference>
<evidence type="ECO:0000256" key="2">
    <source>
        <dbReference type="ARBA" id="ARBA00012528"/>
    </source>
</evidence>
<dbReference type="InterPro" id="IPR050469">
    <property type="entry name" value="Diguanylate_Cyclase"/>
</dbReference>
<feature type="coiled-coil region" evidence="4">
    <location>
        <begin position="93"/>
        <end position="120"/>
    </location>
</feature>
<sequence length="288" mass="32204">MKTPNMIRLLEMSIHAFALAVVWRGASAMMTGGVSTESLGIIQSIEPFAIPVAILAIIGSVAASQLGLRRWRKASGGSHRESVELVHETPRLDQQHEKIIKDLRKKLTELDQENSRLNLVLQEKNACLLQDTLTGIGNRLAYEERLQQEFRRWNRFGNPLTMLIWDIDHFKQINDQYGHAMGDVVLRGIAKLLARRIRSTDFVARFGGEEFVMLLPGADAEAALQLADQIRLDIAESRFENTDINLPVTISCGLTRFQAGDSPQSAFARADRALYQSKQAGRNCCTTC</sequence>
<evidence type="ECO:0000256" key="1">
    <source>
        <dbReference type="ARBA" id="ARBA00001946"/>
    </source>
</evidence>
<dbReference type="NCBIfam" id="TIGR00254">
    <property type="entry name" value="GGDEF"/>
    <property type="match status" value="1"/>
</dbReference>
<dbReference type="GO" id="GO:0005886">
    <property type="term" value="C:plasma membrane"/>
    <property type="evidence" value="ECO:0007669"/>
    <property type="project" value="TreeGrafter"/>
</dbReference>
<keyword evidence="5" id="KW-1133">Transmembrane helix</keyword>
<dbReference type="InterPro" id="IPR043128">
    <property type="entry name" value="Rev_trsase/Diguanyl_cyclase"/>
</dbReference>
<dbReference type="CDD" id="cd01949">
    <property type="entry name" value="GGDEF"/>
    <property type="match status" value="1"/>
</dbReference>
<dbReference type="Pfam" id="PF00990">
    <property type="entry name" value="GGDEF"/>
    <property type="match status" value="1"/>
</dbReference>
<keyword evidence="4" id="KW-0175">Coiled coil</keyword>
<comment type="catalytic activity">
    <reaction evidence="3">
        <text>2 GTP = 3',3'-c-di-GMP + 2 diphosphate</text>
        <dbReference type="Rhea" id="RHEA:24898"/>
        <dbReference type="ChEBI" id="CHEBI:33019"/>
        <dbReference type="ChEBI" id="CHEBI:37565"/>
        <dbReference type="ChEBI" id="CHEBI:58805"/>
        <dbReference type="EC" id="2.7.7.65"/>
    </reaction>
</comment>
<dbReference type="EMBL" id="CBTK010000036">
    <property type="protein sequence ID" value="CDH43768.1"/>
    <property type="molecule type" value="Genomic_DNA"/>
</dbReference>
<keyword evidence="7" id="KW-0808">Transferase</keyword>
<gene>
    <name evidence="7" type="ORF">BN874_1300019</name>
</gene>
<keyword evidence="5" id="KW-0812">Transmembrane</keyword>
<dbReference type="PANTHER" id="PTHR45138:SF9">
    <property type="entry name" value="DIGUANYLATE CYCLASE DGCM-RELATED"/>
    <property type="match status" value="1"/>
</dbReference>
<feature type="transmembrane region" description="Helical" evidence="5">
    <location>
        <begin position="48"/>
        <end position="68"/>
    </location>
</feature>
<evidence type="ECO:0000256" key="4">
    <source>
        <dbReference type="SAM" id="Coils"/>
    </source>
</evidence>
<keyword evidence="7" id="KW-0548">Nucleotidyltransferase</keyword>
<comment type="cofactor">
    <cofactor evidence="1">
        <name>Mg(2+)</name>
        <dbReference type="ChEBI" id="CHEBI:18420"/>
    </cofactor>
</comment>
<dbReference type="GO" id="GO:1902201">
    <property type="term" value="P:negative regulation of bacterial-type flagellum-dependent cell motility"/>
    <property type="evidence" value="ECO:0007669"/>
    <property type="project" value="TreeGrafter"/>
</dbReference>
<name>A0A7U7J317_9GAMM</name>
<proteinExistence type="predicted"/>
<dbReference type="InterPro" id="IPR000160">
    <property type="entry name" value="GGDEF_dom"/>
</dbReference>
<dbReference type="GO" id="GO:0052621">
    <property type="term" value="F:diguanylate cyclase activity"/>
    <property type="evidence" value="ECO:0007669"/>
    <property type="project" value="UniProtKB-EC"/>
</dbReference>
<evidence type="ECO:0000256" key="5">
    <source>
        <dbReference type="SAM" id="Phobius"/>
    </source>
</evidence>
<dbReference type="FunFam" id="3.30.70.270:FF:000001">
    <property type="entry name" value="Diguanylate cyclase domain protein"/>
    <property type="match status" value="1"/>
</dbReference>
<evidence type="ECO:0000313" key="7">
    <source>
        <dbReference type="EMBL" id="CDH43768.1"/>
    </source>
</evidence>
<accession>A0A7U7J317</accession>
<dbReference type="RefSeq" id="WP_081756107.1">
    <property type="nucleotide sequence ID" value="NZ_CBTK010000036.1"/>
</dbReference>
<dbReference type="Proteomes" id="UP000019184">
    <property type="component" value="Unassembled WGS sequence"/>
</dbReference>
<dbReference type="Gene3D" id="3.30.70.270">
    <property type="match status" value="1"/>
</dbReference>
<feature type="domain" description="GGDEF" evidence="6">
    <location>
        <begin position="158"/>
        <end position="288"/>
    </location>
</feature>
<dbReference type="AlphaFoldDB" id="A0A7U7J317"/>
<keyword evidence="5" id="KW-0472">Membrane</keyword>
<protein>
    <recommendedName>
        <fullName evidence="2">diguanylate cyclase</fullName>
        <ecNumber evidence="2">2.7.7.65</ecNumber>
    </recommendedName>
</protein>
<dbReference type="OrthoDB" id="9812260at2"/>
<keyword evidence="8" id="KW-1185">Reference proteome</keyword>
<dbReference type="SUPFAM" id="SSF55073">
    <property type="entry name" value="Nucleotide cyclase"/>
    <property type="match status" value="1"/>
</dbReference>
<dbReference type="PANTHER" id="PTHR45138">
    <property type="entry name" value="REGULATORY COMPONENTS OF SENSORY TRANSDUCTION SYSTEM"/>
    <property type="match status" value="1"/>
</dbReference>
<dbReference type="GO" id="GO:0043709">
    <property type="term" value="P:cell adhesion involved in single-species biofilm formation"/>
    <property type="evidence" value="ECO:0007669"/>
    <property type="project" value="TreeGrafter"/>
</dbReference>